<comment type="cofactor">
    <cofactor evidence="3">
        <name>FMN</name>
        <dbReference type="ChEBI" id="CHEBI:58210"/>
    </cofactor>
    <text evidence="3">Binds 1 FMN per subunit.</text>
</comment>
<sequence>MTTANEPDARSWRIVVGVSGGIAAYKAVLVVRQLVLLGHEVEVIATPAALEFVGAPTFEAISHNPVRRDVFENVHAVQHVALGQQADVVAVVPATANTLARMAAGLADDLLTNTLLAARGPVVVAPAMHTEMWEHPATQTNVRRLEERGVTIVGPESGRLTGTDEGPGRLAEPNDIVTAILVAAQSAERERAAAERARDLAGQRVLVTAGGTREAIDPVRYLGNRSSGKQGVALAARAAARGAQVTLIAANVEVPLPDEVQVVRVTSAQELATAATELAPKHDVIVMAAAVADFRPERVAEGKIKKESTGDTLTLTFTKNPDILRTLVEARVPGQLIVGFAAETEADDAARLELARAKVKRKGSDLLVLNRVGWDHTFGREETEVQVIDLAGSVLAEDVGDKMSVADTILDVVAERIGDTPAS</sequence>
<evidence type="ECO:0000313" key="8">
    <source>
        <dbReference type="Proteomes" id="UP001597492"/>
    </source>
</evidence>
<protein>
    <recommendedName>
        <fullName evidence="3">Coenzyme A biosynthesis bifunctional protein CoaBC</fullName>
    </recommendedName>
    <alternativeName>
        <fullName evidence="3">DNA/pantothenate metabolism flavoprotein</fullName>
    </alternativeName>
    <alternativeName>
        <fullName evidence="3">Phosphopantothenoylcysteine synthetase/decarboxylase</fullName>
        <shortName evidence="3">PPCS-PPCDC</shortName>
    </alternativeName>
    <domain>
        <recommendedName>
            <fullName evidence="3">Phosphopantothenoylcysteine decarboxylase</fullName>
            <shortName evidence="3">PPC decarboxylase</shortName>
            <shortName evidence="3">PPC-DC</shortName>
            <ecNumber evidence="3">4.1.1.36</ecNumber>
        </recommendedName>
        <alternativeName>
            <fullName evidence="3">CoaC</fullName>
        </alternativeName>
    </domain>
    <domain>
        <recommendedName>
            <fullName evidence="3">Phosphopantothenate--cysteine ligase</fullName>
            <ecNumber evidence="3">6.3.2.5</ecNumber>
        </recommendedName>
        <alternativeName>
            <fullName evidence="3">CoaB</fullName>
        </alternativeName>
        <alternativeName>
            <fullName evidence="3">Phosphopantothenoylcysteine synthetase</fullName>
            <shortName evidence="3">PPC synthetase</shortName>
            <shortName evidence="3">PPC-S</shortName>
        </alternativeName>
    </domain>
</protein>
<keyword evidence="3 4" id="KW-0436">Ligase</keyword>
<gene>
    <name evidence="3 7" type="primary">coaBC</name>
    <name evidence="7" type="ORF">ACFSW7_11025</name>
</gene>
<keyword evidence="1 3" id="KW-0210">Decarboxylase</keyword>
<evidence type="ECO:0000313" key="7">
    <source>
        <dbReference type="EMBL" id="MFD2758909.1"/>
    </source>
</evidence>
<dbReference type="Pfam" id="PF04127">
    <property type="entry name" value="DFP"/>
    <property type="match status" value="1"/>
</dbReference>
<evidence type="ECO:0000256" key="2">
    <source>
        <dbReference type="ARBA" id="ARBA00023239"/>
    </source>
</evidence>
<dbReference type="SUPFAM" id="SSF52507">
    <property type="entry name" value="Homo-oligomeric flavin-containing Cys decarboxylases, HFCD"/>
    <property type="match status" value="1"/>
</dbReference>
<comment type="catalytic activity">
    <reaction evidence="3 4">
        <text>N-[(R)-4-phosphopantothenoyl]-L-cysteine + H(+) = (R)-4'-phosphopantetheine + CO2</text>
        <dbReference type="Rhea" id="RHEA:16793"/>
        <dbReference type="ChEBI" id="CHEBI:15378"/>
        <dbReference type="ChEBI" id="CHEBI:16526"/>
        <dbReference type="ChEBI" id="CHEBI:59458"/>
        <dbReference type="ChEBI" id="CHEBI:61723"/>
        <dbReference type="EC" id="4.1.1.36"/>
    </reaction>
</comment>
<dbReference type="InterPro" id="IPR035929">
    <property type="entry name" value="CoaB-like_sf"/>
</dbReference>
<comment type="cofactor">
    <cofactor evidence="3">
        <name>Mg(2+)</name>
        <dbReference type="ChEBI" id="CHEBI:18420"/>
    </cofactor>
</comment>
<dbReference type="EC" id="6.3.2.5" evidence="3"/>
<dbReference type="PANTHER" id="PTHR14359:SF6">
    <property type="entry name" value="PHOSPHOPANTOTHENOYLCYSTEINE DECARBOXYLASE"/>
    <property type="match status" value="1"/>
</dbReference>
<reference evidence="8" key="1">
    <citation type="journal article" date="2019" name="Int. J. Syst. Evol. Microbiol.">
        <title>The Global Catalogue of Microorganisms (GCM) 10K type strain sequencing project: providing services to taxonomists for standard genome sequencing and annotation.</title>
        <authorList>
            <consortium name="The Broad Institute Genomics Platform"/>
            <consortium name="The Broad Institute Genome Sequencing Center for Infectious Disease"/>
            <person name="Wu L."/>
            <person name="Ma J."/>
        </authorList>
    </citation>
    <scope>NUCLEOTIDE SEQUENCE [LARGE SCALE GENOMIC DNA]</scope>
    <source>
        <strain evidence="8">TISTR 1514</strain>
    </source>
</reference>
<dbReference type="Pfam" id="PF02441">
    <property type="entry name" value="Flavoprotein"/>
    <property type="match status" value="1"/>
</dbReference>
<keyword evidence="3 4" id="KW-0285">Flavoprotein</keyword>
<keyword evidence="3" id="KW-0460">Magnesium</keyword>
<dbReference type="Proteomes" id="UP001597492">
    <property type="component" value="Unassembled WGS sequence"/>
</dbReference>
<feature type="region of interest" description="Phosphopantothenoylcysteine decarboxylase" evidence="3">
    <location>
        <begin position="1"/>
        <end position="204"/>
    </location>
</feature>
<keyword evidence="2 3" id="KW-0456">Lyase</keyword>
<comment type="function">
    <text evidence="4">Catalyzes two steps in the biosynthesis of coenzyme A. In the first step cysteine is conjugated to 4'-phosphopantothenate to form 4-phosphopantothenoylcysteine, in the latter compound is decarboxylated to form 4'-phosphopantotheine.</text>
</comment>
<evidence type="ECO:0000256" key="1">
    <source>
        <dbReference type="ARBA" id="ARBA00022793"/>
    </source>
</evidence>
<dbReference type="NCBIfam" id="TIGR00521">
    <property type="entry name" value="coaBC_dfp"/>
    <property type="match status" value="1"/>
</dbReference>
<comment type="caution">
    <text evidence="7">The sequence shown here is derived from an EMBL/GenBank/DDBJ whole genome shotgun (WGS) entry which is preliminary data.</text>
</comment>
<dbReference type="InterPro" id="IPR036551">
    <property type="entry name" value="Flavin_trans-like"/>
</dbReference>
<feature type="domain" description="Flavoprotein" evidence="5">
    <location>
        <begin position="13"/>
        <end position="181"/>
    </location>
</feature>
<comment type="catalytic activity">
    <reaction evidence="3 4">
        <text>(R)-4'-phosphopantothenate + L-cysteine + CTP = N-[(R)-4-phosphopantothenoyl]-L-cysteine + CMP + diphosphate + H(+)</text>
        <dbReference type="Rhea" id="RHEA:19397"/>
        <dbReference type="ChEBI" id="CHEBI:10986"/>
        <dbReference type="ChEBI" id="CHEBI:15378"/>
        <dbReference type="ChEBI" id="CHEBI:33019"/>
        <dbReference type="ChEBI" id="CHEBI:35235"/>
        <dbReference type="ChEBI" id="CHEBI:37563"/>
        <dbReference type="ChEBI" id="CHEBI:59458"/>
        <dbReference type="ChEBI" id="CHEBI:60377"/>
        <dbReference type="EC" id="6.3.2.5"/>
    </reaction>
</comment>
<evidence type="ECO:0000256" key="4">
    <source>
        <dbReference type="RuleBase" id="RU364078"/>
    </source>
</evidence>
<dbReference type="GO" id="GO:0004633">
    <property type="term" value="F:phosphopantothenoylcysteine decarboxylase activity"/>
    <property type="evidence" value="ECO:0007669"/>
    <property type="project" value="UniProtKB-EC"/>
</dbReference>
<dbReference type="InterPro" id="IPR005252">
    <property type="entry name" value="CoaBC"/>
</dbReference>
<organism evidence="7 8">
    <name type="scientific">Gulosibacter faecalis</name>
    <dbReference type="NCBI Taxonomy" id="272240"/>
    <lineage>
        <taxon>Bacteria</taxon>
        <taxon>Bacillati</taxon>
        <taxon>Actinomycetota</taxon>
        <taxon>Actinomycetes</taxon>
        <taxon>Micrococcales</taxon>
        <taxon>Microbacteriaceae</taxon>
        <taxon>Gulosibacter</taxon>
    </lineage>
</organism>
<dbReference type="HAMAP" id="MF_02225">
    <property type="entry name" value="CoaBC"/>
    <property type="match status" value="1"/>
</dbReference>
<name>A0ABW5UZH9_9MICO</name>
<keyword evidence="8" id="KW-1185">Reference proteome</keyword>
<keyword evidence="3 4" id="KW-0288">FMN</keyword>
<keyword evidence="3" id="KW-0511">Multifunctional enzyme</keyword>
<feature type="domain" description="DNA/pantothenate metabolism flavoprotein C-terminal" evidence="6">
    <location>
        <begin position="200"/>
        <end position="415"/>
    </location>
</feature>
<feature type="binding site" evidence="3">
    <location>
        <position position="340"/>
    </location>
    <ligand>
        <name>CTP</name>
        <dbReference type="ChEBI" id="CHEBI:37563"/>
    </ligand>
</feature>
<dbReference type="RefSeq" id="WP_019617509.1">
    <property type="nucleotide sequence ID" value="NZ_JBHUNE010000008.1"/>
</dbReference>
<dbReference type="EC" id="4.1.1.36" evidence="3"/>
<comment type="caution">
    <text evidence="3">Lacks conserved residue(s) required for the propagation of feature annotation.</text>
</comment>
<comment type="similarity">
    <text evidence="3 4">In the C-terminal section; belongs to the PPC synthetase family.</text>
</comment>
<feature type="binding site" evidence="3">
    <location>
        <position position="293"/>
    </location>
    <ligand>
        <name>CTP</name>
        <dbReference type="ChEBI" id="CHEBI:37563"/>
    </ligand>
</feature>
<feature type="binding site" evidence="3">
    <location>
        <position position="362"/>
    </location>
    <ligand>
        <name>CTP</name>
        <dbReference type="ChEBI" id="CHEBI:37563"/>
    </ligand>
</feature>
<dbReference type="InterPro" id="IPR003382">
    <property type="entry name" value="Flavoprotein"/>
</dbReference>
<feature type="binding site" evidence="3">
    <location>
        <begin position="321"/>
        <end position="324"/>
    </location>
    <ligand>
        <name>CTP</name>
        <dbReference type="ChEBI" id="CHEBI:37563"/>
    </ligand>
</feature>
<dbReference type="GO" id="GO:0004632">
    <property type="term" value="F:phosphopantothenate--cysteine ligase activity"/>
    <property type="evidence" value="ECO:0007669"/>
    <property type="project" value="UniProtKB-EC"/>
</dbReference>
<dbReference type="SUPFAM" id="SSF102645">
    <property type="entry name" value="CoaB-like"/>
    <property type="match status" value="1"/>
</dbReference>
<dbReference type="EMBL" id="JBHUNE010000008">
    <property type="protein sequence ID" value="MFD2758909.1"/>
    <property type="molecule type" value="Genomic_DNA"/>
</dbReference>
<evidence type="ECO:0000259" key="5">
    <source>
        <dbReference type="Pfam" id="PF02441"/>
    </source>
</evidence>
<keyword evidence="3" id="KW-0479">Metal-binding</keyword>
<dbReference type="PANTHER" id="PTHR14359">
    <property type="entry name" value="HOMO-OLIGOMERIC FLAVIN CONTAINING CYS DECARBOXYLASE FAMILY"/>
    <property type="match status" value="1"/>
</dbReference>
<dbReference type="Gene3D" id="3.40.50.10300">
    <property type="entry name" value="CoaB-like"/>
    <property type="match status" value="1"/>
</dbReference>
<comment type="pathway">
    <text evidence="3 4">Cofactor biosynthesis; coenzyme A biosynthesis; CoA from (R)-pantothenate: step 3/5.</text>
</comment>
<dbReference type="Gene3D" id="3.40.50.1950">
    <property type="entry name" value="Flavin prenyltransferase-like"/>
    <property type="match status" value="1"/>
</dbReference>
<comment type="pathway">
    <text evidence="3 4">Cofactor biosynthesis; coenzyme A biosynthesis; CoA from (R)-pantothenate: step 2/5.</text>
</comment>
<feature type="binding site" evidence="3">
    <location>
        <position position="358"/>
    </location>
    <ligand>
        <name>CTP</name>
        <dbReference type="ChEBI" id="CHEBI:37563"/>
    </ligand>
</feature>
<comment type="function">
    <text evidence="3">Catalyzes two sequential steps in the biosynthesis of coenzyme A. In the first step cysteine is conjugated to 4'-phosphopantothenate to form 4-phosphopantothenoylcysteine. In the second step the latter compound is decarboxylated to form 4'-phosphopantotheine.</text>
</comment>
<evidence type="ECO:0000256" key="3">
    <source>
        <dbReference type="HAMAP-Rule" id="MF_02225"/>
    </source>
</evidence>
<dbReference type="InterPro" id="IPR007085">
    <property type="entry name" value="DNA/pantothenate-metab_flavo_C"/>
</dbReference>
<proteinExistence type="inferred from homology"/>
<feature type="region of interest" description="Phosphopantothenate--cysteine ligase" evidence="3">
    <location>
        <begin position="205"/>
        <end position="423"/>
    </location>
</feature>
<comment type="similarity">
    <text evidence="3 4">In the N-terminal section; belongs to the HFCD (homo-oligomeric flavin containing Cys decarboxylase) superfamily.</text>
</comment>
<accession>A0ABW5UZH9</accession>
<evidence type="ECO:0000259" key="6">
    <source>
        <dbReference type="Pfam" id="PF04127"/>
    </source>
</evidence>
<feature type="binding site" evidence="3">
    <location>
        <position position="303"/>
    </location>
    <ligand>
        <name>CTP</name>
        <dbReference type="ChEBI" id="CHEBI:37563"/>
    </ligand>
</feature>